<reference evidence="1 2" key="1">
    <citation type="submission" date="2018-09" db="EMBL/GenBank/DDBJ databases">
        <title>Genomic investigation of the strawberry pathogen Phytophthora fragariae indicates pathogenicity is determined by transcriptional variation in three key races.</title>
        <authorList>
            <person name="Adams T.M."/>
            <person name="Armitage A.D."/>
            <person name="Sobczyk M.K."/>
            <person name="Bates H.J."/>
            <person name="Dunwell J.M."/>
            <person name="Nellist C.F."/>
            <person name="Harrison R.J."/>
        </authorList>
    </citation>
    <scope>NUCLEOTIDE SEQUENCE [LARGE SCALE GENOMIC DNA]</scope>
    <source>
        <strain evidence="1 2">SCRP324</strain>
    </source>
</reference>
<gene>
    <name evidence="1" type="ORF">PR002_g14185</name>
</gene>
<proteinExistence type="predicted"/>
<evidence type="ECO:0000313" key="2">
    <source>
        <dbReference type="Proteomes" id="UP000435112"/>
    </source>
</evidence>
<comment type="caution">
    <text evidence="1">The sequence shown here is derived from an EMBL/GenBank/DDBJ whole genome shotgun (WGS) entry which is preliminary data.</text>
</comment>
<sequence length="83" mass="9007">MHASNGGYGFDTLLIRGTKAKLCVDKSAVEQQCLLTLSASLALTLELYLRGSQGELHRCTVLYKPLTRSPMSKLDTVSHGGRV</sequence>
<organism evidence="1 2">
    <name type="scientific">Phytophthora rubi</name>
    <dbReference type="NCBI Taxonomy" id="129364"/>
    <lineage>
        <taxon>Eukaryota</taxon>
        <taxon>Sar</taxon>
        <taxon>Stramenopiles</taxon>
        <taxon>Oomycota</taxon>
        <taxon>Peronosporomycetes</taxon>
        <taxon>Peronosporales</taxon>
        <taxon>Peronosporaceae</taxon>
        <taxon>Phytophthora</taxon>
    </lineage>
</organism>
<name>A0A6A3L4P5_9STRA</name>
<dbReference type="AlphaFoldDB" id="A0A6A3L4P5"/>
<protein>
    <submittedName>
        <fullName evidence="1">Uncharacterized protein</fullName>
    </submittedName>
</protein>
<evidence type="ECO:0000313" key="1">
    <source>
        <dbReference type="EMBL" id="KAE9014591.1"/>
    </source>
</evidence>
<dbReference type="Proteomes" id="UP000435112">
    <property type="component" value="Unassembled WGS sequence"/>
</dbReference>
<dbReference type="EMBL" id="QXFU01000973">
    <property type="protein sequence ID" value="KAE9014591.1"/>
    <property type="molecule type" value="Genomic_DNA"/>
</dbReference>
<accession>A0A6A3L4P5</accession>